<dbReference type="EMBL" id="LAZR01000034">
    <property type="protein sequence ID" value="KKO01582.1"/>
    <property type="molecule type" value="Genomic_DNA"/>
</dbReference>
<evidence type="ECO:0000256" key="2">
    <source>
        <dbReference type="ARBA" id="ARBA00022801"/>
    </source>
</evidence>
<dbReference type="InterPro" id="IPR012337">
    <property type="entry name" value="RNaseH-like_sf"/>
</dbReference>
<gene>
    <name evidence="5" type="ORF">LCGC14_0113890</name>
</gene>
<keyword evidence="3" id="KW-0269">Exonuclease</keyword>
<dbReference type="CDD" id="cd06127">
    <property type="entry name" value="DEDDh"/>
    <property type="match status" value="1"/>
</dbReference>
<dbReference type="GO" id="GO:0003676">
    <property type="term" value="F:nucleic acid binding"/>
    <property type="evidence" value="ECO:0007669"/>
    <property type="project" value="InterPro"/>
</dbReference>
<comment type="caution">
    <text evidence="5">The sequence shown here is derived from an EMBL/GenBank/DDBJ whole genome shotgun (WGS) entry which is preliminary data.</text>
</comment>
<feature type="domain" description="Exonuclease" evidence="4">
    <location>
        <begin position="41"/>
        <end position="211"/>
    </location>
</feature>
<keyword evidence="2" id="KW-0378">Hydrolase</keyword>
<organism evidence="5">
    <name type="scientific">marine sediment metagenome</name>
    <dbReference type="NCBI Taxonomy" id="412755"/>
    <lineage>
        <taxon>unclassified sequences</taxon>
        <taxon>metagenomes</taxon>
        <taxon>ecological metagenomes</taxon>
    </lineage>
</organism>
<dbReference type="GO" id="GO:0005829">
    <property type="term" value="C:cytosol"/>
    <property type="evidence" value="ECO:0007669"/>
    <property type="project" value="TreeGrafter"/>
</dbReference>
<evidence type="ECO:0000313" key="5">
    <source>
        <dbReference type="EMBL" id="KKO01582.1"/>
    </source>
</evidence>
<name>A0A0F9XQ58_9ZZZZ</name>
<evidence type="ECO:0000256" key="1">
    <source>
        <dbReference type="ARBA" id="ARBA00022722"/>
    </source>
</evidence>
<dbReference type="SMART" id="SM00479">
    <property type="entry name" value="EXOIII"/>
    <property type="match status" value="1"/>
</dbReference>
<accession>A0A0F9XQ58</accession>
<proteinExistence type="predicted"/>
<evidence type="ECO:0000256" key="3">
    <source>
        <dbReference type="ARBA" id="ARBA00022839"/>
    </source>
</evidence>
<dbReference type="SUPFAM" id="SSF53098">
    <property type="entry name" value="Ribonuclease H-like"/>
    <property type="match status" value="1"/>
</dbReference>
<dbReference type="InterPro" id="IPR013520">
    <property type="entry name" value="Ribonucl_H"/>
</dbReference>
<keyword evidence="1" id="KW-0540">Nuclease</keyword>
<dbReference type="PANTHER" id="PTHR30231:SF4">
    <property type="entry name" value="PROTEIN NEN2"/>
    <property type="match status" value="1"/>
</dbReference>
<dbReference type="AlphaFoldDB" id="A0A0F9XQ58"/>
<dbReference type="PANTHER" id="PTHR30231">
    <property type="entry name" value="DNA POLYMERASE III SUBUNIT EPSILON"/>
    <property type="match status" value="1"/>
</dbReference>
<sequence length="238" mass="26341">MNPLGWLPKRRADLLTDQQRQRCTQLPRAQPLDSTALSATRLVVVDLETTGLNVHRDRILSVGAVVIENNCIDLGSQYECTLYRENHQVSESILIHGIAPSAIAQGVDAADALLDFMTFSGECVFIACHAAFDQRMLLRGLRLDLGYKLRHKFLDVAELAPMLCPEANLPQGGLDDWQAYFGLQNSQRHNAAADALATAEIMLILLAKAKAQGLTTLAEVKSRLGQWRRLRHARVGSF</sequence>
<dbReference type="GO" id="GO:0008408">
    <property type="term" value="F:3'-5' exonuclease activity"/>
    <property type="evidence" value="ECO:0007669"/>
    <property type="project" value="TreeGrafter"/>
</dbReference>
<dbReference type="Pfam" id="PF00929">
    <property type="entry name" value="RNase_T"/>
    <property type="match status" value="1"/>
</dbReference>
<protein>
    <recommendedName>
        <fullName evidence="4">Exonuclease domain-containing protein</fullName>
    </recommendedName>
</protein>
<dbReference type="InterPro" id="IPR036397">
    <property type="entry name" value="RNaseH_sf"/>
</dbReference>
<dbReference type="Gene3D" id="3.30.420.10">
    <property type="entry name" value="Ribonuclease H-like superfamily/Ribonuclease H"/>
    <property type="match status" value="1"/>
</dbReference>
<evidence type="ECO:0000259" key="4">
    <source>
        <dbReference type="SMART" id="SM00479"/>
    </source>
</evidence>
<reference evidence="5" key="1">
    <citation type="journal article" date="2015" name="Nature">
        <title>Complex archaea that bridge the gap between prokaryotes and eukaryotes.</title>
        <authorList>
            <person name="Spang A."/>
            <person name="Saw J.H."/>
            <person name="Jorgensen S.L."/>
            <person name="Zaremba-Niedzwiedzka K."/>
            <person name="Martijn J."/>
            <person name="Lind A.E."/>
            <person name="van Eijk R."/>
            <person name="Schleper C."/>
            <person name="Guy L."/>
            <person name="Ettema T.J."/>
        </authorList>
    </citation>
    <scope>NUCLEOTIDE SEQUENCE</scope>
</reference>